<dbReference type="OrthoDB" id="9815205at2"/>
<feature type="transmembrane region" description="Helical" evidence="2">
    <location>
        <begin position="184"/>
        <end position="205"/>
    </location>
</feature>
<dbReference type="AlphaFoldDB" id="A0A0H4VLC8"/>
<keyword evidence="2" id="KW-1133">Transmembrane helix</keyword>
<accession>A0A0H4VLC8</accession>
<keyword evidence="4" id="KW-1185">Reference proteome</keyword>
<dbReference type="RefSeq" id="WP_048921595.1">
    <property type="nucleotide sequence ID" value="NZ_CP010777.1"/>
</dbReference>
<feature type="transmembrane region" description="Helical" evidence="2">
    <location>
        <begin position="75"/>
        <end position="93"/>
    </location>
</feature>
<keyword evidence="2" id="KW-0812">Transmembrane</keyword>
<feature type="transmembrane region" description="Helical" evidence="2">
    <location>
        <begin position="114"/>
        <end position="134"/>
    </location>
</feature>
<name>A0A0H4VLC8_9BACT</name>
<protein>
    <submittedName>
        <fullName evidence="3">Uncharacterized protein</fullName>
    </submittedName>
</protein>
<proteinExistence type="predicted"/>
<dbReference type="STRING" id="1379910.TH63_14665"/>
<feature type="transmembrane region" description="Helical" evidence="2">
    <location>
        <begin position="36"/>
        <end position="55"/>
    </location>
</feature>
<feature type="transmembrane region" description="Helical" evidence="2">
    <location>
        <begin position="140"/>
        <end position="157"/>
    </location>
</feature>
<feature type="region of interest" description="Disordered" evidence="1">
    <location>
        <begin position="1"/>
        <end position="20"/>
    </location>
</feature>
<organism evidence="3 4">
    <name type="scientific">Rufibacter radiotolerans</name>
    <dbReference type="NCBI Taxonomy" id="1379910"/>
    <lineage>
        <taxon>Bacteria</taxon>
        <taxon>Pseudomonadati</taxon>
        <taxon>Bacteroidota</taxon>
        <taxon>Cytophagia</taxon>
        <taxon>Cytophagales</taxon>
        <taxon>Hymenobacteraceae</taxon>
        <taxon>Rufibacter</taxon>
    </lineage>
</organism>
<evidence type="ECO:0000313" key="4">
    <source>
        <dbReference type="Proteomes" id="UP000036458"/>
    </source>
</evidence>
<evidence type="ECO:0000256" key="2">
    <source>
        <dbReference type="SAM" id="Phobius"/>
    </source>
</evidence>
<reference evidence="3 4" key="1">
    <citation type="submission" date="2015-01" db="EMBL/GenBank/DDBJ databases">
        <title>Rufibacter sp./DG31D/ whole genome sequencing.</title>
        <authorList>
            <person name="Kim M.K."/>
            <person name="Srinivasan S."/>
            <person name="Lee J.-J."/>
        </authorList>
    </citation>
    <scope>NUCLEOTIDE SEQUENCE [LARGE SCALE GENOMIC DNA]</scope>
    <source>
        <strain evidence="3 4">DG31D</strain>
    </source>
</reference>
<evidence type="ECO:0000256" key="1">
    <source>
        <dbReference type="SAM" id="MobiDB-lite"/>
    </source>
</evidence>
<dbReference type="PATRIC" id="fig|1379910.4.peg.3195"/>
<dbReference type="Proteomes" id="UP000036458">
    <property type="component" value="Chromosome"/>
</dbReference>
<sequence>MGHQIQGPSGVGQPYPSGKPNRKVNMDKASFFKVRIWFTALVAIGIWSLLSYQHYHGGVPVHHILADENLPSFSNWWGALLLPVLTWILLYRIEKRAFSTKDSGHSGAPTSLKYVALGFAGALLFGSLLSIFFSLGYQDLPGYMLLGLFALALVVPVYRAQCLLGFVLGMTVTFGAVLPTGVGLILSLITAVIFLLLRPSILFVFSKLTRKQPTQA</sequence>
<dbReference type="EMBL" id="CP010777">
    <property type="protein sequence ID" value="AKQ46590.1"/>
    <property type="molecule type" value="Genomic_DNA"/>
</dbReference>
<keyword evidence="2" id="KW-0472">Membrane</keyword>
<gene>
    <name evidence="3" type="ORF">TH63_14665</name>
</gene>
<dbReference type="KEGG" id="ruf:TH63_14665"/>
<evidence type="ECO:0000313" key="3">
    <source>
        <dbReference type="EMBL" id="AKQ46590.1"/>
    </source>
</evidence>